<dbReference type="InterPro" id="IPR040054">
    <property type="entry name" value="MRPS18B"/>
</dbReference>
<evidence type="ECO:0000256" key="8">
    <source>
        <dbReference type="ARBA" id="ARBA00032055"/>
    </source>
</evidence>
<comment type="similarity">
    <text evidence="2">Belongs to the bacterial ribosomal protein bS18 family. Mitochondrion-specific ribosomal protein mS40 subfamily.</text>
</comment>
<evidence type="ECO:0000256" key="7">
    <source>
        <dbReference type="ARBA" id="ARBA00023274"/>
    </source>
</evidence>
<sequence length="243" mass="29051">MYLSRRIISGVISKNIYSATSVRNCSNEKKSEETTKWAYNDIERKKRFYKPKHTVDEQIRYMESEAYNNTYKGLPIFKWYKRNVKGQESMQPRPRLFCIDKEGKYNVNNACPVCRDEYLFFDYRNPSLIEQFLVPDTDRILPLLKTGLCIEQYNQLKAQLLKAKEHGTITFAVDFRNFDYKQWYPNLDVSHLPENYVSESVNNVSIKDIHPEPLVSFPVHKKDLNTNWDEWWIRHDKFARKAK</sequence>
<dbReference type="InterPro" id="IPR036870">
    <property type="entry name" value="Ribosomal_bS18_sf"/>
</dbReference>
<evidence type="ECO:0000313" key="12">
    <source>
        <dbReference type="WBParaSite" id="SPAL_0001312100.1"/>
    </source>
</evidence>
<dbReference type="Gene3D" id="4.10.640.10">
    <property type="entry name" value="Ribosomal protein S18"/>
    <property type="match status" value="1"/>
</dbReference>
<dbReference type="GO" id="GO:0003735">
    <property type="term" value="F:structural constituent of ribosome"/>
    <property type="evidence" value="ECO:0007669"/>
    <property type="project" value="InterPro"/>
</dbReference>
<keyword evidence="4" id="KW-0809">Transit peptide</keyword>
<reference evidence="12" key="1">
    <citation type="submission" date="2017-02" db="UniProtKB">
        <authorList>
            <consortium name="WormBaseParasite"/>
        </authorList>
    </citation>
    <scope>IDENTIFICATION</scope>
</reference>
<evidence type="ECO:0000256" key="10">
    <source>
        <dbReference type="ARBA" id="ARBA00035515"/>
    </source>
</evidence>
<evidence type="ECO:0000256" key="3">
    <source>
        <dbReference type="ARBA" id="ARBA00022553"/>
    </source>
</evidence>
<keyword evidence="11" id="KW-1185">Reference proteome</keyword>
<keyword evidence="3" id="KW-0597">Phosphoprotein</keyword>
<dbReference type="GO" id="GO:0032543">
    <property type="term" value="P:mitochondrial translation"/>
    <property type="evidence" value="ECO:0007669"/>
    <property type="project" value="InterPro"/>
</dbReference>
<evidence type="ECO:0000256" key="4">
    <source>
        <dbReference type="ARBA" id="ARBA00022946"/>
    </source>
</evidence>
<dbReference type="Pfam" id="PF01084">
    <property type="entry name" value="Ribosomal_S18"/>
    <property type="match status" value="1"/>
</dbReference>
<dbReference type="PANTHER" id="PTHR13329">
    <property type="entry name" value="MITOCHONDRIAL RIBOSOMAL PROTEIN S18B"/>
    <property type="match status" value="1"/>
</dbReference>
<dbReference type="STRING" id="174720.A0A0N5C594"/>
<keyword evidence="7" id="KW-0687">Ribonucleoprotein</keyword>
<evidence type="ECO:0000256" key="1">
    <source>
        <dbReference type="ARBA" id="ARBA00004173"/>
    </source>
</evidence>
<dbReference type="GO" id="GO:1990904">
    <property type="term" value="C:ribonucleoprotein complex"/>
    <property type="evidence" value="ECO:0007669"/>
    <property type="project" value="UniProtKB-KW"/>
</dbReference>
<name>A0A0N5C594_STREA</name>
<keyword evidence="5" id="KW-0689">Ribosomal protein</keyword>
<dbReference type="AlphaFoldDB" id="A0A0N5C594"/>
<accession>A0A0N5C594</accession>
<proteinExistence type="inferred from homology"/>
<evidence type="ECO:0000313" key="11">
    <source>
        <dbReference type="Proteomes" id="UP000046392"/>
    </source>
</evidence>
<evidence type="ECO:0000256" key="6">
    <source>
        <dbReference type="ARBA" id="ARBA00023128"/>
    </source>
</evidence>
<evidence type="ECO:0000256" key="5">
    <source>
        <dbReference type="ARBA" id="ARBA00022980"/>
    </source>
</evidence>
<dbReference type="InterPro" id="IPR001648">
    <property type="entry name" value="Ribosomal_bS18"/>
</dbReference>
<protein>
    <recommendedName>
        <fullName evidence="9">Small ribosomal subunit protein mS40</fullName>
    </recommendedName>
    <alternativeName>
        <fullName evidence="8">28S ribosomal protein S18-2, mitochondrial</fullName>
    </alternativeName>
    <alternativeName>
        <fullName evidence="10">28S ribosomal protein S18b, mitochondrial</fullName>
    </alternativeName>
</protein>
<keyword evidence="6" id="KW-0496">Mitochondrion</keyword>
<comment type="subcellular location">
    <subcellularLocation>
        <location evidence="1">Mitochondrion</location>
    </subcellularLocation>
</comment>
<organism evidence="11 12">
    <name type="scientific">Strongyloides papillosus</name>
    <name type="common">Intestinal threadworm</name>
    <dbReference type="NCBI Taxonomy" id="174720"/>
    <lineage>
        <taxon>Eukaryota</taxon>
        <taxon>Metazoa</taxon>
        <taxon>Ecdysozoa</taxon>
        <taxon>Nematoda</taxon>
        <taxon>Chromadorea</taxon>
        <taxon>Rhabditida</taxon>
        <taxon>Tylenchina</taxon>
        <taxon>Panagrolaimomorpha</taxon>
        <taxon>Strongyloidoidea</taxon>
        <taxon>Strongyloididae</taxon>
        <taxon>Strongyloides</taxon>
    </lineage>
</organism>
<evidence type="ECO:0000256" key="2">
    <source>
        <dbReference type="ARBA" id="ARBA00006136"/>
    </source>
</evidence>
<dbReference type="GO" id="GO:0005840">
    <property type="term" value="C:ribosome"/>
    <property type="evidence" value="ECO:0007669"/>
    <property type="project" value="UniProtKB-KW"/>
</dbReference>
<dbReference type="GO" id="GO:0005739">
    <property type="term" value="C:mitochondrion"/>
    <property type="evidence" value="ECO:0007669"/>
    <property type="project" value="UniProtKB-SubCell"/>
</dbReference>
<dbReference type="SUPFAM" id="SSF46911">
    <property type="entry name" value="Ribosomal protein S18"/>
    <property type="match status" value="1"/>
</dbReference>
<dbReference type="Proteomes" id="UP000046392">
    <property type="component" value="Unplaced"/>
</dbReference>
<dbReference type="WBParaSite" id="SPAL_0001312100.1">
    <property type="protein sequence ID" value="SPAL_0001312100.1"/>
    <property type="gene ID" value="SPAL_0001312100"/>
</dbReference>
<dbReference type="PANTHER" id="PTHR13329:SF2">
    <property type="entry name" value="SMALL RIBOSOMAL SUBUNIT PROTEIN MS40"/>
    <property type="match status" value="1"/>
</dbReference>
<evidence type="ECO:0000256" key="9">
    <source>
        <dbReference type="ARBA" id="ARBA00035130"/>
    </source>
</evidence>